<keyword evidence="7" id="KW-0594">Phospholipid biosynthesis</keyword>
<evidence type="ECO:0000313" key="12">
    <source>
        <dbReference type="EMBL" id="TKR28377.1"/>
    </source>
</evidence>
<keyword evidence="11" id="KW-1133">Transmembrane helix</keyword>
<evidence type="ECO:0000256" key="11">
    <source>
        <dbReference type="SAM" id="Phobius"/>
    </source>
</evidence>
<evidence type="ECO:0000256" key="9">
    <source>
        <dbReference type="ARBA" id="ARBA00023264"/>
    </source>
</evidence>
<dbReference type="InterPro" id="IPR003817">
    <property type="entry name" value="PS_Dcarbxylase"/>
</dbReference>
<accession>A0A4U5JKT9</accession>
<evidence type="ECO:0000256" key="1">
    <source>
        <dbReference type="ARBA" id="ARBA00022475"/>
    </source>
</evidence>
<keyword evidence="11" id="KW-0812">Transmembrane</keyword>
<evidence type="ECO:0000256" key="7">
    <source>
        <dbReference type="ARBA" id="ARBA00023209"/>
    </source>
</evidence>
<dbReference type="NCBIfam" id="NF038088">
    <property type="entry name" value="anchor_synt_D"/>
    <property type="match status" value="1"/>
</dbReference>
<dbReference type="EMBL" id="QKNX01000001">
    <property type="protein sequence ID" value="TKR28377.1"/>
    <property type="molecule type" value="Genomic_DNA"/>
</dbReference>
<keyword evidence="9" id="KW-1208">Phospholipid metabolism</keyword>
<dbReference type="Pfam" id="PF02666">
    <property type="entry name" value="PS_Dcarbxylase"/>
    <property type="match status" value="1"/>
</dbReference>
<sequence length="211" mass="22607">MDLSTVTPSLTSLAPIPAVAPGTWRLARVPLILAVPLLVVSPPLAIGCLLAAAITLWFHRDPRRSPPPSGVVAPADGRVSAVRREGDRVRIAVFMNVTDVHVNRAPDAGTVEAVEHTPGKHLPAFSKESERNERVQIDCGAYEVTLIAGAVARRIHPYVESGDELDRGDRIGHISFGSRADVLLPSSYDLDDVRVREGQRVHAGETVVASA</sequence>
<keyword evidence="2" id="KW-0444">Lipid biosynthesis</keyword>
<dbReference type="GO" id="GO:0008654">
    <property type="term" value="P:phospholipid biosynthetic process"/>
    <property type="evidence" value="ECO:0007669"/>
    <property type="project" value="UniProtKB-KW"/>
</dbReference>
<evidence type="ECO:0000256" key="10">
    <source>
        <dbReference type="ARBA" id="ARBA00023317"/>
    </source>
</evidence>
<reference evidence="12 13" key="1">
    <citation type="submission" date="2019-04" db="EMBL/GenBank/DDBJ databases">
        <title>Natronomonas sp. F20-122 a newhaloarchaeon isolated from a saline saltern of Isla Bacuta, Huelva, Spain.</title>
        <authorList>
            <person name="Duran-Viseras A."/>
            <person name="Sanchez-Porro C."/>
            <person name="Ventosa A."/>
        </authorList>
    </citation>
    <scope>NUCLEOTIDE SEQUENCE [LARGE SCALE GENOMIC DNA]</scope>
    <source>
        <strain evidence="12 13">F20-122</strain>
    </source>
</reference>
<name>A0A4U5JKT9_9EURY</name>
<evidence type="ECO:0000256" key="5">
    <source>
        <dbReference type="ARBA" id="ARBA00023136"/>
    </source>
</evidence>
<dbReference type="PANTHER" id="PTHR35809">
    <property type="entry name" value="ARCHAETIDYLSERINE DECARBOXYLASE PROENZYME-RELATED"/>
    <property type="match status" value="1"/>
</dbReference>
<dbReference type="InterPro" id="IPR033175">
    <property type="entry name" value="PSD-A"/>
</dbReference>
<gene>
    <name evidence="12" type="ORF">DM868_00445</name>
</gene>
<evidence type="ECO:0000256" key="2">
    <source>
        <dbReference type="ARBA" id="ARBA00022516"/>
    </source>
</evidence>
<dbReference type="Proteomes" id="UP000308037">
    <property type="component" value="Unassembled WGS sequence"/>
</dbReference>
<dbReference type="GO" id="GO:0004609">
    <property type="term" value="F:phosphatidylserine decarboxylase activity"/>
    <property type="evidence" value="ECO:0007669"/>
    <property type="project" value="UniProtKB-EC"/>
</dbReference>
<protein>
    <submittedName>
        <fullName evidence="12">Phosphatidylserine decarboxylase</fullName>
        <ecNumber evidence="12">4.1.1.65</ecNumber>
    </submittedName>
</protein>
<organism evidence="12 13">
    <name type="scientific">Natronomonas salsuginis</name>
    <dbReference type="NCBI Taxonomy" id="2217661"/>
    <lineage>
        <taxon>Archaea</taxon>
        <taxon>Methanobacteriati</taxon>
        <taxon>Methanobacteriota</taxon>
        <taxon>Stenosarchaea group</taxon>
        <taxon>Halobacteria</taxon>
        <taxon>Halobacteriales</taxon>
        <taxon>Natronomonadaceae</taxon>
        <taxon>Natronomonas</taxon>
    </lineage>
</organism>
<dbReference type="NCBIfam" id="NF003683">
    <property type="entry name" value="PRK05305.2-3"/>
    <property type="match status" value="1"/>
</dbReference>
<comment type="caution">
    <text evidence="12">The sequence shown here is derived from an EMBL/GenBank/DDBJ whole genome shotgun (WGS) entry which is preliminary data.</text>
</comment>
<feature type="transmembrane region" description="Helical" evidence="11">
    <location>
        <begin position="31"/>
        <end position="58"/>
    </location>
</feature>
<dbReference type="RefSeq" id="WP_137275678.1">
    <property type="nucleotide sequence ID" value="NZ_QKNX01000001.1"/>
</dbReference>
<evidence type="ECO:0000256" key="4">
    <source>
        <dbReference type="ARBA" id="ARBA00023098"/>
    </source>
</evidence>
<dbReference type="PANTHER" id="PTHR35809:SF1">
    <property type="entry name" value="ARCHAETIDYLSERINE DECARBOXYLASE PROENZYME-RELATED"/>
    <property type="match status" value="1"/>
</dbReference>
<evidence type="ECO:0000256" key="8">
    <source>
        <dbReference type="ARBA" id="ARBA00023239"/>
    </source>
</evidence>
<keyword evidence="10" id="KW-0670">Pyruvate</keyword>
<dbReference type="EC" id="4.1.1.65" evidence="12"/>
<proteinExistence type="predicted"/>
<keyword evidence="4" id="KW-0443">Lipid metabolism</keyword>
<dbReference type="AlphaFoldDB" id="A0A4U5JKT9"/>
<evidence type="ECO:0000256" key="6">
    <source>
        <dbReference type="ARBA" id="ARBA00023145"/>
    </source>
</evidence>
<keyword evidence="6" id="KW-0865">Zymogen</keyword>
<keyword evidence="5 11" id="KW-0472">Membrane</keyword>
<evidence type="ECO:0000313" key="13">
    <source>
        <dbReference type="Proteomes" id="UP000308037"/>
    </source>
</evidence>
<dbReference type="OrthoDB" id="50255at2157"/>
<evidence type="ECO:0000256" key="3">
    <source>
        <dbReference type="ARBA" id="ARBA00022793"/>
    </source>
</evidence>
<keyword evidence="3" id="KW-0210">Decarboxylase</keyword>
<keyword evidence="1" id="KW-1003">Cell membrane</keyword>
<keyword evidence="13" id="KW-1185">Reference proteome</keyword>
<keyword evidence="8 12" id="KW-0456">Lyase</keyword>